<comment type="caution">
    <text evidence="2">The sequence shown here is derived from an EMBL/GenBank/DDBJ whole genome shotgun (WGS) entry which is preliminary data.</text>
</comment>
<proteinExistence type="predicted"/>
<dbReference type="AlphaFoldDB" id="A0A015MVF3"/>
<dbReference type="HOGENOM" id="CLU_2147223_0_0_1"/>
<keyword evidence="3" id="KW-1185">Reference proteome</keyword>
<keyword evidence="1" id="KW-0472">Membrane</keyword>
<evidence type="ECO:0000256" key="1">
    <source>
        <dbReference type="SAM" id="Phobius"/>
    </source>
</evidence>
<reference evidence="2 3" key="1">
    <citation type="submission" date="2014-02" db="EMBL/GenBank/DDBJ databases">
        <title>Single nucleus genome sequencing reveals high similarity among nuclei of an endomycorrhizal fungus.</title>
        <authorList>
            <person name="Lin K."/>
            <person name="Geurts R."/>
            <person name="Zhang Z."/>
            <person name="Limpens E."/>
            <person name="Saunders D.G."/>
            <person name="Mu D."/>
            <person name="Pang E."/>
            <person name="Cao H."/>
            <person name="Cha H."/>
            <person name="Lin T."/>
            <person name="Zhou Q."/>
            <person name="Shang Y."/>
            <person name="Li Y."/>
            <person name="Ivanov S."/>
            <person name="Sharma T."/>
            <person name="Velzen R.V."/>
            <person name="Ruijter N.D."/>
            <person name="Aanen D.K."/>
            <person name="Win J."/>
            <person name="Kamoun S."/>
            <person name="Bisseling T."/>
            <person name="Huang S."/>
        </authorList>
    </citation>
    <scope>NUCLEOTIDE SEQUENCE [LARGE SCALE GENOMIC DNA]</scope>
    <source>
        <strain evidence="3">DAOM197198w</strain>
    </source>
</reference>
<gene>
    <name evidence="2" type="ORF">RirG_084820</name>
</gene>
<keyword evidence="1" id="KW-0812">Transmembrane</keyword>
<accession>A0A015MVF3</accession>
<evidence type="ECO:0000313" key="2">
    <source>
        <dbReference type="EMBL" id="EXX70738.1"/>
    </source>
</evidence>
<feature type="transmembrane region" description="Helical" evidence="1">
    <location>
        <begin position="55"/>
        <end position="77"/>
    </location>
</feature>
<keyword evidence="1" id="KW-1133">Transmembrane helix</keyword>
<evidence type="ECO:0000313" key="3">
    <source>
        <dbReference type="Proteomes" id="UP000022910"/>
    </source>
</evidence>
<dbReference type="Proteomes" id="UP000022910">
    <property type="component" value="Unassembled WGS sequence"/>
</dbReference>
<name>A0A015MVF3_RHIIW</name>
<sequence length="112" mass="13553">MQVLQTTSRIRHNPLKIANHHPVDKEVHLTLKIAKYGSVVPKMFRLGKRRMTSTTLFYFYFFDLLVDFSSFQVYNYLHKFLYVFSWPSFQEHRKAFLLLPSHFSKEFLFLLM</sequence>
<dbReference type="EMBL" id="JEMT01016498">
    <property type="protein sequence ID" value="EXX70738.1"/>
    <property type="molecule type" value="Genomic_DNA"/>
</dbReference>
<protein>
    <submittedName>
        <fullName evidence="2">Uncharacterized protein</fullName>
    </submittedName>
</protein>
<organism evidence="2 3">
    <name type="scientific">Rhizophagus irregularis (strain DAOM 197198w)</name>
    <name type="common">Glomus intraradices</name>
    <dbReference type="NCBI Taxonomy" id="1432141"/>
    <lineage>
        <taxon>Eukaryota</taxon>
        <taxon>Fungi</taxon>
        <taxon>Fungi incertae sedis</taxon>
        <taxon>Mucoromycota</taxon>
        <taxon>Glomeromycotina</taxon>
        <taxon>Glomeromycetes</taxon>
        <taxon>Glomerales</taxon>
        <taxon>Glomeraceae</taxon>
        <taxon>Rhizophagus</taxon>
    </lineage>
</organism>